<dbReference type="InterPro" id="IPR052380">
    <property type="entry name" value="Viral_DNA_packaging_terminase"/>
</dbReference>
<evidence type="ECO:0000313" key="2">
    <source>
        <dbReference type="Proteomes" id="UP001457898"/>
    </source>
</evidence>
<comment type="caution">
    <text evidence="1">The sequence shown here is derived from an EMBL/GenBank/DDBJ whole genome shotgun (WGS) entry which is preliminary data.</text>
</comment>
<dbReference type="InterPro" id="IPR027417">
    <property type="entry name" value="P-loop_NTPase"/>
</dbReference>
<dbReference type="InterPro" id="IPR006437">
    <property type="entry name" value="Phage_terminase_lsu"/>
</dbReference>
<dbReference type="Proteomes" id="UP001457898">
    <property type="component" value="Unassembled WGS sequence"/>
</dbReference>
<dbReference type="EMBL" id="JBBMFP010000040">
    <property type="protein sequence ID" value="MEQ2434316.1"/>
    <property type="molecule type" value="Genomic_DNA"/>
</dbReference>
<dbReference type="PANTHER" id="PTHR39184">
    <property type="match status" value="1"/>
</dbReference>
<dbReference type="Gene3D" id="3.30.420.280">
    <property type="match status" value="1"/>
</dbReference>
<dbReference type="Pfam" id="PF03237">
    <property type="entry name" value="Terminase_6N"/>
    <property type="match status" value="1"/>
</dbReference>
<protein>
    <submittedName>
        <fullName evidence="1">PBSX family phage terminase large subunit</fullName>
    </submittedName>
</protein>
<organism evidence="1 2">
    <name type="scientific">Blautia caccae</name>
    <dbReference type="NCBI Taxonomy" id="3133175"/>
    <lineage>
        <taxon>Bacteria</taxon>
        <taxon>Bacillati</taxon>
        <taxon>Bacillota</taxon>
        <taxon>Clostridia</taxon>
        <taxon>Lachnospirales</taxon>
        <taxon>Lachnospiraceae</taxon>
        <taxon>Blautia</taxon>
    </lineage>
</organism>
<proteinExistence type="predicted"/>
<sequence>MSINQLYSPKQQSVLKFAMNNDYFMLINHGAKRSGKTVLDNDLFLYELLRVRRIAESLGVALPQYILAGSDLGAINRNILNELTNKYGLEFQFDRFNRFKLFGVQVCCFGHSKINDLTRIRGMTAYGAYINEATVSNQEVFNEIKSRCSGDGARLIIDTNPDSPSHWLKKDYIDNADGFTIHAEQWKLTDNTFTTERYRRSIMETTPSGMFYDRDINGAWVAAAGIIYPDFDRNVHYISKERVPQIVRHWVGVDFGWEHPGCFLLFGEGTDGNIYILKEWTAKYRSIDDWIKIGQELTDKYGYINFYCDSARPDLIYEMRKEGLRAIKAIKDVIAGIAEVATLFKTRRLFAVREEVEEFDNEIDTYAWKEGEEAPVKEMDDVMDAMRYGIYSDKKYGERGE</sequence>
<accession>A0ABV1DVB2</accession>
<dbReference type="Gene3D" id="3.40.50.300">
    <property type="entry name" value="P-loop containing nucleotide triphosphate hydrolases"/>
    <property type="match status" value="1"/>
</dbReference>
<dbReference type="RefSeq" id="WP_256170810.1">
    <property type="nucleotide sequence ID" value="NZ_JBBMFP010000040.1"/>
</dbReference>
<gene>
    <name evidence="1" type="ORF">WMO65_25300</name>
</gene>
<reference evidence="1 2" key="1">
    <citation type="submission" date="2024-03" db="EMBL/GenBank/DDBJ databases">
        <title>Human intestinal bacterial collection.</title>
        <authorList>
            <person name="Pauvert C."/>
            <person name="Hitch T.C.A."/>
            <person name="Clavel T."/>
        </authorList>
    </citation>
    <scope>NUCLEOTIDE SEQUENCE [LARGE SCALE GENOMIC DNA]</scope>
    <source>
        <strain evidence="1 2">CLA-SR-H028</strain>
    </source>
</reference>
<evidence type="ECO:0000313" key="1">
    <source>
        <dbReference type="EMBL" id="MEQ2434316.1"/>
    </source>
</evidence>
<name>A0ABV1DVB2_9FIRM</name>
<dbReference type="PANTHER" id="PTHR39184:SF1">
    <property type="entry name" value="PBSX PHAGE TERMINASE LARGE SUBUNIT"/>
    <property type="match status" value="1"/>
</dbReference>
<dbReference type="NCBIfam" id="TIGR01547">
    <property type="entry name" value="phage_term_2"/>
    <property type="match status" value="1"/>
</dbReference>
<keyword evidence="2" id="KW-1185">Reference proteome</keyword>